<organism evidence="2 4">
    <name type="scientific">Rhodococcus zopfii</name>
    <dbReference type="NCBI Taxonomy" id="43772"/>
    <lineage>
        <taxon>Bacteria</taxon>
        <taxon>Bacillati</taxon>
        <taxon>Actinomycetota</taxon>
        <taxon>Actinomycetes</taxon>
        <taxon>Mycobacteriales</taxon>
        <taxon>Nocardiaceae</taxon>
        <taxon>Rhodococcus</taxon>
    </lineage>
</organism>
<accession>A0ABU3WKD0</accession>
<evidence type="ECO:0000313" key="3">
    <source>
        <dbReference type="EMBL" id="MDV2478609.1"/>
    </source>
</evidence>
<dbReference type="Proteomes" id="UP001275440">
    <property type="component" value="Unassembled WGS sequence"/>
</dbReference>
<reference evidence="2 4" key="1">
    <citation type="submission" date="2019-10" db="EMBL/GenBank/DDBJ databases">
        <title>Draft Genome Assembly of Rhodococcus zopfii DSM44189.</title>
        <authorList>
            <person name="Sutton J.M."/>
            <person name="Akob D.M."/>
            <person name="Bushman T.J."/>
        </authorList>
    </citation>
    <scope>NUCLEOTIDE SEQUENCE [LARGE SCALE GENOMIC DNA]</scope>
    <source>
        <strain evidence="2 4">DSM 44189</strain>
    </source>
</reference>
<feature type="region of interest" description="Disordered" evidence="1">
    <location>
        <begin position="1"/>
        <end position="22"/>
    </location>
</feature>
<protein>
    <recommendedName>
        <fullName evidence="5">Head-to-tail adaptor</fullName>
    </recommendedName>
</protein>
<keyword evidence="4" id="KW-1185">Reference proteome</keyword>
<name>A0ABU3WKD0_9NOCA</name>
<dbReference type="EMBL" id="WBMO01000005">
    <property type="protein sequence ID" value="MDV2478609.1"/>
    <property type="molecule type" value="Genomic_DNA"/>
</dbReference>
<dbReference type="EMBL" id="WBMO01000001">
    <property type="protein sequence ID" value="MDV2474232.1"/>
    <property type="molecule type" value="Genomic_DNA"/>
</dbReference>
<proteinExistence type="predicted"/>
<comment type="caution">
    <text evidence="2">The sequence shown here is derived from an EMBL/GenBank/DDBJ whole genome shotgun (WGS) entry which is preliminary data.</text>
</comment>
<sequence>MADFAAPDDIFRGRPRPPGGDEDATALIAAASQWIRERKPSIADDDPAAHAVVVHVVRAAMATDKYAGHVSYSKTVGGVTRSGTLANPGALLAFDASHYRLLGISESGGPSYYFGGRCG</sequence>
<gene>
    <name evidence="2" type="ORF">F8M49_00315</name>
    <name evidence="3" type="ORF">F8M49_30080</name>
</gene>
<evidence type="ECO:0008006" key="5">
    <source>
        <dbReference type="Google" id="ProtNLM"/>
    </source>
</evidence>
<evidence type="ECO:0000313" key="2">
    <source>
        <dbReference type="EMBL" id="MDV2474232.1"/>
    </source>
</evidence>
<evidence type="ECO:0000256" key="1">
    <source>
        <dbReference type="SAM" id="MobiDB-lite"/>
    </source>
</evidence>
<evidence type="ECO:0000313" key="4">
    <source>
        <dbReference type="Proteomes" id="UP001275440"/>
    </source>
</evidence>